<dbReference type="AlphaFoldDB" id="A0A4R1NQX6"/>
<evidence type="ECO:0000313" key="2">
    <source>
        <dbReference type="Proteomes" id="UP000295673"/>
    </source>
</evidence>
<reference evidence="1 2" key="1">
    <citation type="submission" date="2019-03" db="EMBL/GenBank/DDBJ databases">
        <title>Genomic Encyclopedia of Archaeal and Bacterial Type Strains, Phase II (KMG-II): from individual species to whole genera.</title>
        <authorList>
            <person name="Goeker M."/>
        </authorList>
    </citation>
    <scope>NUCLEOTIDE SEQUENCE [LARGE SCALE GENOMIC DNA]</scope>
    <source>
        <strain evidence="1 2">DSM 26433</strain>
    </source>
</reference>
<evidence type="ECO:0000313" key="1">
    <source>
        <dbReference type="EMBL" id="TCL10251.1"/>
    </source>
</evidence>
<sequence>MFGIFSDVLRVAAREDHWSRAAAFSSGCKGKSESYPHLTADPLARREYLRDLEIDLCKAKTGQRS</sequence>
<proteinExistence type="predicted"/>
<keyword evidence="2" id="KW-1185">Reference proteome</keyword>
<protein>
    <submittedName>
        <fullName evidence="1">Uncharacterized protein</fullName>
    </submittedName>
</protein>
<name>A0A4R1NQX6_9RHOB</name>
<dbReference type="Proteomes" id="UP000295673">
    <property type="component" value="Unassembled WGS sequence"/>
</dbReference>
<organism evidence="1 2">
    <name type="scientific">Shimia isoporae</name>
    <dbReference type="NCBI Taxonomy" id="647720"/>
    <lineage>
        <taxon>Bacteria</taxon>
        <taxon>Pseudomonadati</taxon>
        <taxon>Pseudomonadota</taxon>
        <taxon>Alphaproteobacteria</taxon>
        <taxon>Rhodobacterales</taxon>
        <taxon>Roseobacteraceae</taxon>
    </lineage>
</organism>
<accession>A0A4R1NQX6</accession>
<gene>
    <name evidence="1" type="ORF">BXY66_2320</name>
</gene>
<dbReference type="EMBL" id="SMGR01000001">
    <property type="protein sequence ID" value="TCL10251.1"/>
    <property type="molecule type" value="Genomic_DNA"/>
</dbReference>
<comment type="caution">
    <text evidence="1">The sequence shown here is derived from an EMBL/GenBank/DDBJ whole genome shotgun (WGS) entry which is preliminary data.</text>
</comment>